<keyword evidence="3" id="KW-0378">Hydrolase</keyword>
<keyword evidence="3" id="KW-0482">Metalloprotease</keyword>
<dbReference type="GO" id="GO:0004175">
    <property type="term" value="F:endopeptidase activity"/>
    <property type="evidence" value="ECO:0007669"/>
    <property type="project" value="UniProtKB-ARBA"/>
</dbReference>
<evidence type="ECO:0000256" key="1">
    <source>
        <dbReference type="SAM" id="Phobius"/>
    </source>
</evidence>
<dbReference type="Pfam" id="PF02517">
    <property type="entry name" value="Rce1-like"/>
    <property type="match status" value="1"/>
</dbReference>
<dbReference type="PANTHER" id="PTHR36435">
    <property type="entry name" value="SLR1288 PROTEIN"/>
    <property type="match status" value="1"/>
</dbReference>
<gene>
    <name evidence="3" type="ORF">HXK21_04440</name>
</gene>
<keyword evidence="3" id="KW-0645">Protease</keyword>
<keyword evidence="1" id="KW-1133">Transmembrane helix</keyword>
<dbReference type="InterPro" id="IPR003675">
    <property type="entry name" value="Rce1/LyrA-like_dom"/>
</dbReference>
<feature type="transmembrane region" description="Helical" evidence="1">
    <location>
        <begin position="239"/>
        <end position="260"/>
    </location>
</feature>
<feature type="domain" description="CAAX prenyl protease 2/Lysostaphin resistance protein A-like" evidence="2">
    <location>
        <begin position="134"/>
        <end position="218"/>
    </location>
</feature>
<keyword evidence="1" id="KW-0472">Membrane</keyword>
<reference evidence="3" key="1">
    <citation type="submission" date="2020-04" db="EMBL/GenBank/DDBJ databases">
        <title>Deep metagenomics examines the oral microbiome during advanced dental caries in children, revealing novel taxa and co-occurrences with host molecules.</title>
        <authorList>
            <person name="Baker J.L."/>
            <person name="Morton J.T."/>
            <person name="Dinis M."/>
            <person name="Alvarez R."/>
            <person name="Tran N.C."/>
            <person name="Knight R."/>
            <person name="Edlund A."/>
        </authorList>
    </citation>
    <scope>NUCLEOTIDE SEQUENCE</scope>
    <source>
        <strain evidence="3">JCVI_34_bin.1</strain>
    </source>
</reference>
<dbReference type="GO" id="GO:0008237">
    <property type="term" value="F:metallopeptidase activity"/>
    <property type="evidence" value="ECO:0007669"/>
    <property type="project" value="UniProtKB-KW"/>
</dbReference>
<dbReference type="GO" id="GO:0080120">
    <property type="term" value="P:CAAX-box protein maturation"/>
    <property type="evidence" value="ECO:0007669"/>
    <property type="project" value="UniProtKB-ARBA"/>
</dbReference>
<feature type="transmembrane region" description="Helical" evidence="1">
    <location>
        <begin position="133"/>
        <end position="151"/>
    </location>
</feature>
<protein>
    <submittedName>
        <fullName evidence="3">CPBP family intramembrane metalloprotease</fullName>
    </submittedName>
</protein>
<feature type="transmembrane region" description="Helical" evidence="1">
    <location>
        <begin position="53"/>
        <end position="72"/>
    </location>
</feature>
<evidence type="ECO:0000313" key="3">
    <source>
        <dbReference type="EMBL" id="MBF0970274.1"/>
    </source>
</evidence>
<sequence length="270" mass="29780">MQTSKTMQIGMLIVALIMPYAFQAFFGAVFLFIGVVPDLLQGKPFDPHAIEHMPTMLGLALICSNLSLFFFYRLTQLSRHPLTDAKRKLSPALTTTALLSFLCISFSAAFILMRFDLNDGGIEAVFNEMKTNPAGILAIVVFGPLGEELAFREVFQRRLQAMTSPLVAIIVSGVVFGLYHLNFAQMIPAIGSGIVLAILYYRFGDIRICLAAHILNNGLSTVISILDPTNKSEKVLLDAYPEVWGALLLIIGVLLLKYWLRKTPPAIQTV</sequence>
<evidence type="ECO:0000313" key="4">
    <source>
        <dbReference type="Proteomes" id="UP000704068"/>
    </source>
</evidence>
<proteinExistence type="predicted"/>
<evidence type="ECO:0000259" key="2">
    <source>
        <dbReference type="Pfam" id="PF02517"/>
    </source>
</evidence>
<dbReference type="RefSeq" id="WP_303763585.1">
    <property type="nucleotide sequence ID" value="NZ_JABZGR010000009.1"/>
</dbReference>
<dbReference type="PANTHER" id="PTHR36435:SF1">
    <property type="entry name" value="CAAX AMINO TERMINAL PROTEASE FAMILY PROTEIN"/>
    <property type="match status" value="1"/>
</dbReference>
<name>A0A929RY88_9BACT</name>
<feature type="transmembrane region" description="Helical" evidence="1">
    <location>
        <begin position="12"/>
        <end position="33"/>
    </location>
</feature>
<dbReference type="AlphaFoldDB" id="A0A929RY88"/>
<dbReference type="Proteomes" id="UP000704068">
    <property type="component" value="Unassembled WGS sequence"/>
</dbReference>
<keyword evidence="1" id="KW-0812">Transmembrane</keyword>
<feature type="transmembrane region" description="Helical" evidence="1">
    <location>
        <begin position="186"/>
        <end position="203"/>
    </location>
</feature>
<dbReference type="EMBL" id="JABZGR010000009">
    <property type="protein sequence ID" value="MBF0970274.1"/>
    <property type="molecule type" value="Genomic_DNA"/>
</dbReference>
<accession>A0A929RY88</accession>
<comment type="caution">
    <text evidence="3">The sequence shown here is derived from an EMBL/GenBank/DDBJ whole genome shotgun (WGS) entry which is preliminary data.</text>
</comment>
<organism evidence="3 4">
    <name type="scientific">Alloprevotella tannerae</name>
    <dbReference type="NCBI Taxonomy" id="76122"/>
    <lineage>
        <taxon>Bacteria</taxon>
        <taxon>Pseudomonadati</taxon>
        <taxon>Bacteroidota</taxon>
        <taxon>Bacteroidia</taxon>
        <taxon>Bacteroidales</taxon>
        <taxon>Prevotellaceae</taxon>
        <taxon>Alloprevotella</taxon>
    </lineage>
</organism>
<dbReference type="InterPro" id="IPR052710">
    <property type="entry name" value="CAAX_protease"/>
</dbReference>
<feature type="transmembrane region" description="Helical" evidence="1">
    <location>
        <begin position="92"/>
        <end position="113"/>
    </location>
</feature>
<feature type="transmembrane region" description="Helical" evidence="1">
    <location>
        <begin position="163"/>
        <end position="180"/>
    </location>
</feature>
<feature type="transmembrane region" description="Helical" evidence="1">
    <location>
        <begin position="210"/>
        <end position="227"/>
    </location>
</feature>